<sequence>MFCQCKSFIKGGMQEQIVNTYWTDSVVPSTLLLHRFTYEYENKLTLVSTKHPLSQVLAYVPKSVLSRKIIFLCVNIYINSNNKMERKTFAVKIEPEEDLEYHLHYEENFEIKSEVDLPIKLEESLKGEVHDNEEPDCCPGPITDPPTKKELNDYQEPECYISPKTFPPIKEELHDESELFTSKGGKQAICEKKSVQSFGRTTVSI</sequence>
<dbReference type="EMBL" id="CAJPIN010004005">
    <property type="protein sequence ID" value="CAG2056538.1"/>
    <property type="molecule type" value="Genomic_DNA"/>
</dbReference>
<evidence type="ECO:0000313" key="2">
    <source>
        <dbReference type="Proteomes" id="UP001153148"/>
    </source>
</evidence>
<organism evidence="1 2">
    <name type="scientific">Timema podura</name>
    <name type="common">Walking stick</name>
    <dbReference type="NCBI Taxonomy" id="61482"/>
    <lineage>
        <taxon>Eukaryota</taxon>
        <taxon>Metazoa</taxon>
        <taxon>Ecdysozoa</taxon>
        <taxon>Arthropoda</taxon>
        <taxon>Hexapoda</taxon>
        <taxon>Insecta</taxon>
        <taxon>Pterygota</taxon>
        <taxon>Neoptera</taxon>
        <taxon>Polyneoptera</taxon>
        <taxon>Phasmatodea</taxon>
        <taxon>Timematodea</taxon>
        <taxon>Timematoidea</taxon>
        <taxon>Timematidae</taxon>
        <taxon>Timema</taxon>
    </lineage>
</organism>
<evidence type="ECO:0000313" key="1">
    <source>
        <dbReference type="EMBL" id="CAG2056538.1"/>
    </source>
</evidence>
<keyword evidence="2" id="KW-1185">Reference proteome</keyword>
<dbReference type="Proteomes" id="UP001153148">
    <property type="component" value="Unassembled WGS sequence"/>
</dbReference>
<comment type="caution">
    <text evidence="1">The sequence shown here is derived from an EMBL/GenBank/DDBJ whole genome shotgun (WGS) entry which is preliminary data.</text>
</comment>
<gene>
    <name evidence="1" type="ORF">TPAB3V08_LOCUS3528</name>
</gene>
<accession>A0ABN7NTQ4</accession>
<proteinExistence type="predicted"/>
<protein>
    <submittedName>
        <fullName evidence="1">Uncharacterized protein</fullName>
    </submittedName>
</protein>
<name>A0ABN7NTQ4_TIMPD</name>
<reference evidence="1" key="1">
    <citation type="submission" date="2021-03" db="EMBL/GenBank/DDBJ databases">
        <authorList>
            <person name="Tran Van P."/>
        </authorList>
    </citation>
    <scope>NUCLEOTIDE SEQUENCE</scope>
</reference>